<gene>
    <name evidence="2" type="ORF">ALNOE001_09210</name>
</gene>
<proteinExistence type="predicted"/>
<accession>A0A366MAW9</accession>
<evidence type="ECO:0000313" key="3">
    <source>
        <dbReference type="Proteomes" id="UP000253099"/>
    </source>
</evidence>
<dbReference type="PROSITE" id="PS51379">
    <property type="entry name" value="4FE4S_FER_2"/>
    <property type="match status" value="1"/>
</dbReference>
<dbReference type="Proteomes" id="UP000253099">
    <property type="component" value="Unassembled WGS sequence"/>
</dbReference>
<dbReference type="AlphaFoldDB" id="A0A366MAW9"/>
<keyword evidence="3" id="KW-1185">Reference proteome</keyword>
<dbReference type="EMBL" id="NIZT01000025">
    <property type="protein sequence ID" value="RBQ23358.1"/>
    <property type="molecule type" value="Genomic_DNA"/>
</dbReference>
<sequence>MKKQFNFFITINNTATKSLNILVYKLYSRNFTIEIYGDNLKINMSECGVCEACVEVCPLRIIKKDTKIIIAEGCDNYGECLKVCPTGCMIPDEE</sequence>
<protein>
    <recommendedName>
        <fullName evidence="1">4Fe-4S ferredoxin-type domain-containing protein</fullName>
    </recommendedName>
</protein>
<dbReference type="SUPFAM" id="SSF54862">
    <property type="entry name" value="4Fe-4S ferredoxins"/>
    <property type="match status" value="1"/>
</dbReference>
<comment type="caution">
    <text evidence="2">The sequence shown here is derived from an EMBL/GenBank/DDBJ whole genome shotgun (WGS) entry which is preliminary data.</text>
</comment>
<dbReference type="InterPro" id="IPR017896">
    <property type="entry name" value="4Fe4S_Fe-S-bd"/>
</dbReference>
<evidence type="ECO:0000259" key="1">
    <source>
        <dbReference type="PROSITE" id="PS51379"/>
    </source>
</evidence>
<evidence type="ECO:0000313" key="2">
    <source>
        <dbReference type="EMBL" id="RBQ23358.1"/>
    </source>
</evidence>
<dbReference type="Pfam" id="PF00037">
    <property type="entry name" value="Fer4"/>
    <property type="match status" value="1"/>
</dbReference>
<dbReference type="Gene3D" id="3.30.70.20">
    <property type="match status" value="1"/>
</dbReference>
<reference evidence="2 3" key="1">
    <citation type="submission" date="2018-06" db="EMBL/GenBank/DDBJ databases">
        <title>Genomic insight into two independent archaeal endosymbiosis events.</title>
        <authorList>
            <person name="Lind A.E."/>
            <person name="Lewis W.H."/>
            <person name="Spang A."/>
            <person name="Guy L."/>
            <person name="Embley M.T."/>
            <person name="Ettema T.J.G."/>
        </authorList>
    </citation>
    <scope>NUCLEOTIDE SEQUENCE [LARGE SCALE GENOMIC DNA]</scope>
    <source>
        <strain evidence="2">NOE</strain>
    </source>
</reference>
<name>A0A366MAW9_9EURY</name>
<feature type="domain" description="4Fe-4S ferredoxin-type" evidence="1">
    <location>
        <begin position="38"/>
        <end position="67"/>
    </location>
</feature>
<organism evidence="2 3">
    <name type="scientific">Candidatus Methanobinarius endosymbioticus</name>
    <dbReference type="NCBI Taxonomy" id="2006182"/>
    <lineage>
        <taxon>Archaea</taxon>
        <taxon>Methanobacteriati</taxon>
        <taxon>Methanobacteriota</taxon>
        <taxon>Methanomada group</taxon>
        <taxon>Methanobacteria</taxon>
        <taxon>Methanobacteriales</taxon>
        <taxon>Methanobacteriaceae</taxon>
        <taxon>Candidatus Methanobinarius</taxon>
    </lineage>
</organism>